<dbReference type="Gene3D" id="2.60.120.40">
    <property type="match status" value="2"/>
</dbReference>
<dbReference type="InterPro" id="IPR001073">
    <property type="entry name" value="C1q_dom"/>
</dbReference>
<comment type="subcellular location">
    <subcellularLocation>
        <location evidence="1">Secreted</location>
    </subcellularLocation>
</comment>
<dbReference type="RefSeq" id="WP_179028230.1">
    <property type="nucleotide sequence ID" value="NZ_CP058352.1"/>
</dbReference>
<proteinExistence type="predicted"/>
<name>A0ABX6QTW4_9HYPH</name>
<sequence length="1263" mass="128677">MIWLGKPPLTRIFKGVAAAWLLAVLAAISPPAHANNWGEIAIISATLGVSDSRICIGESSRGDIGCPGFAPTISPTGRIHATAGLTVDSVSLTTTGTTWGYLGSGASYLPNFASNAISATNISATMINGIAVSALGSGASPTNVPAFRANKGGSVQTISANTWTKLTFSGEDFDTYGNFDTATSRFTPSVAGTYLFVGSSICFQGSGGYCYTAIYKNGANLAMAGGNNTAATTDQTVPVSTIVYMNGTTDYVELFTWQTATSVLANSNQVFFSGSLLASGNGLISGTGVTALSALTDVSLASPATGQVLTYNGTAWVNATPSTTTVISGTTSMLPGWPDALLCTDTGGTPAPTGRQNVFWQFYKEAGTNNVNYAWASDSVTYTLQFNSAGSYVSKWASGSQTDTTDCEGQSISQLYSAGKAFNFIGNSGAGGGALGDRLTSGTLAVTANSATAIVSLTTNGTTWGYLGSSQSYLPNLAANSVSATNISATTINGIPVSSFGSSVSGSTSTVGALREGFPDALVCQVTSGNFSGNTYTWWLDEPDYQTTVRYVLQIGAARYLLDFSETDGNFIQFGGDGNITSTTCNNASLAALRTGGQAKFFGGGSGTAASALSGLTDVSTTNATLGSVLQYDGARWNAVSASSLISGSQVAFSVHKNGVNQTVTANTHTKLTWSTEVFDTNNNFDTTTSRFTPTVPGIYYFSASAYCYEGSSTACQVSINKNGSGLFVGHTTADASFGMVNGIVQMNGTTDYVEAFVYNEGGTLVHGNGGWTYFQGALINAVGGSGSGGGASDLGGLSDVALASPATGQVLTYNGTSWVNATPSATTVISGTTSMVPGWPDALFCTTASGSGAGQSYIYHYIGEGIFRIIESTQHFQIGFASSSSTGSFSSTQPTYLGSTNCDGKSISQLYAEGRAFNFIGNSGAGGGALGDRLTSGTLAVTANSATAIVSLSTNGTTWGYLGSAQSYLPNVAAAQVSSTAISTTAVQIASSTTITACTSTNAGTLRYNSSNTALELCTGSGWQVMGVGIPAGTISAFASTTCPTGWSEYTPARGRFLRGIDNGAGNDPDGTRAPGAVQADELRSHSHSFGIPAGTFGAYGLVDSNNASSTGFYNTQATGGAETRPKNVAVTYCQFNGTSNGWNNPLSGGSTSAGGSTGQIQYNTGGSFDASAGLTWDNANSRLTATNISATALTVNGVAITGSASGDRVTSGTQALIADAASGTIIVSGTMRYREVPMEACTPDKVGTVALINGFLRQCRL</sequence>
<dbReference type="PROSITE" id="PS50871">
    <property type="entry name" value="C1Q"/>
    <property type="match status" value="1"/>
</dbReference>
<feature type="domain" description="C1q" evidence="5">
    <location>
        <begin position="646"/>
        <end position="786"/>
    </location>
</feature>
<geneLocation type="plasmid" evidence="6 7">
    <name>pPRADMK78_02</name>
</geneLocation>
<keyword evidence="7" id="KW-1185">Reference proteome</keyword>
<dbReference type="InterPro" id="IPR050822">
    <property type="entry name" value="Cerebellin_Synaptic_Org"/>
</dbReference>
<feature type="signal peptide" evidence="4">
    <location>
        <begin position="1"/>
        <end position="34"/>
    </location>
</feature>
<evidence type="ECO:0000256" key="4">
    <source>
        <dbReference type="SAM" id="SignalP"/>
    </source>
</evidence>
<evidence type="ECO:0000313" key="6">
    <source>
        <dbReference type="EMBL" id="QLF72049.1"/>
    </source>
</evidence>
<dbReference type="SUPFAM" id="SSF88874">
    <property type="entry name" value="Receptor-binding domain of short tail fibre protein gp12"/>
    <property type="match status" value="1"/>
</dbReference>
<dbReference type="PANTHER" id="PTHR22923">
    <property type="entry name" value="CEREBELLIN-RELATED"/>
    <property type="match status" value="1"/>
</dbReference>
<keyword evidence="6" id="KW-0614">Plasmid</keyword>
<protein>
    <recommendedName>
        <fullName evidence="5">C1q domain-containing protein</fullName>
    </recommendedName>
</protein>
<feature type="chain" id="PRO_5046680097" description="C1q domain-containing protein" evidence="4">
    <location>
        <begin position="35"/>
        <end position="1263"/>
    </location>
</feature>
<evidence type="ECO:0000313" key="7">
    <source>
        <dbReference type="Proteomes" id="UP000308530"/>
    </source>
</evidence>
<keyword evidence="2" id="KW-0964">Secreted</keyword>
<gene>
    <name evidence="6" type="ORF">FE840_020645</name>
</gene>
<evidence type="ECO:0000256" key="1">
    <source>
        <dbReference type="ARBA" id="ARBA00004613"/>
    </source>
</evidence>
<dbReference type="EMBL" id="CP058352">
    <property type="protein sequence ID" value="QLF72049.1"/>
    <property type="molecule type" value="Genomic_DNA"/>
</dbReference>
<organism evidence="6 7">
    <name type="scientific">Peteryoungia desertarenae</name>
    <dbReference type="NCBI Taxonomy" id="1813451"/>
    <lineage>
        <taxon>Bacteria</taxon>
        <taxon>Pseudomonadati</taxon>
        <taxon>Pseudomonadota</taxon>
        <taxon>Alphaproteobacteria</taxon>
        <taxon>Hyphomicrobiales</taxon>
        <taxon>Rhizobiaceae</taxon>
        <taxon>Peteryoungia</taxon>
    </lineage>
</organism>
<dbReference type="PANTHER" id="PTHR22923:SF116">
    <property type="entry name" value="C1Q DOMAIN-CONTAINING PROTEIN"/>
    <property type="match status" value="1"/>
</dbReference>
<evidence type="ECO:0000256" key="2">
    <source>
        <dbReference type="ARBA" id="ARBA00022525"/>
    </source>
</evidence>
<evidence type="ECO:0000256" key="3">
    <source>
        <dbReference type="ARBA" id="ARBA00022729"/>
    </source>
</evidence>
<dbReference type="SUPFAM" id="SSF49842">
    <property type="entry name" value="TNF-like"/>
    <property type="match status" value="2"/>
</dbReference>
<reference evidence="6 7" key="1">
    <citation type="submission" date="2020-06" db="EMBL/GenBank/DDBJ databases">
        <title>Genome sequence of Rhizobium sp strain ADMK78.</title>
        <authorList>
            <person name="Rahi P."/>
        </authorList>
    </citation>
    <scope>NUCLEOTIDE SEQUENCE [LARGE SCALE GENOMIC DNA]</scope>
    <source>
        <strain evidence="6 7">ADMK78</strain>
        <plasmid evidence="6 7">pPRADMK78_02</plasmid>
    </source>
</reference>
<dbReference type="InterPro" id="IPR008983">
    <property type="entry name" value="Tumour_necrosis_fac-like_dom"/>
</dbReference>
<keyword evidence="3 4" id="KW-0732">Signal</keyword>
<evidence type="ECO:0000259" key="5">
    <source>
        <dbReference type="PROSITE" id="PS50871"/>
    </source>
</evidence>
<dbReference type="Proteomes" id="UP000308530">
    <property type="component" value="Plasmid pPRADMK78_02"/>
</dbReference>
<accession>A0ABX6QTW4</accession>